<dbReference type="Pfam" id="PF13561">
    <property type="entry name" value="adh_short_C2"/>
    <property type="match status" value="1"/>
</dbReference>
<organism evidence="4 5">
    <name type="scientific">Cladophialophora chaetospira</name>
    <dbReference type="NCBI Taxonomy" id="386627"/>
    <lineage>
        <taxon>Eukaryota</taxon>
        <taxon>Fungi</taxon>
        <taxon>Dikarya</taxon>
        <taxon>Ascomycota</taxon>
        <taxon>Pezizomycotina</taxon>
        <taxon>Eurotiomycetes</taxon>
        <taxon>Chaetothyriomycetidae</taxon>
        <taxon>Chaetothyriales</taxon>
        <taxon>Herpotrichiellaceae</taxon>
        <taxon>Cladophialophora</taxon>
    </lineage>
</organism>
<accession>A0AA38XM02</accession>
<evidence type="ECO:0000313" key="5">
    <source>
        <dbReference type="Proteomes" id="UP001172673"/>
    </source>
</evidence>
<reference evidence="4" key="1">
    <citation type="submission" date="2022-10" db="EMBL/GenBank/DDBJ databases">
        <title>Culturing micro-colonial fungi from biological soil crusts in the Mojave desert and describing Neophaeococcomyces mojavensis, and introducing the new genera and species Taxawa tesnikishii.</title>
        <authorList>
            <person name="Kurbessoian T."/>
            <person name="Stajich J.E."/>
        </authorList>
    </citation>
    <scope>NUCLEOTIDE SEQUENCE</scope>
    <source>
        <strain evidence="4">TK_41</strain>
    </source>
</reference>
<dbReference type="GO" id="GO:0016616">
    <property type="term" value="F:oxidoreductase activity, acting on the CH-OH group of donors, NAD or NADP as acceptor"/>
    <property type="evidence" value="ECO:0007669"/>
    <property type="project" value="TreeGrafter"/>
</dbReference>
<dbReference type="Gene3D" id="3.40.50.720">
    <property type="entry name" value="NAD(P)-binding Rossmann-like Domain"/>
    <property type="match status" value="1"/>
</dbReference>
<evidence type="ECO:0000256" key="1">
    <source>
        <dbReference type="ARBA" id="ARBA00006484"/>
    </source>
</evidence>
<dbReference type="InterPro" id="IPR036291">
    <property type="entry name" value="NAD(P)-bd_dom_sf"/>
</dbReference>
<gene>
    <name evidence="4" type="ORF">H2200_001983</name>
</gene>
<evidence type="ECO:0000313" key="4">
    <source>
        <dbReference type="EMBL" id="KAJ9615906.1"/>
    </source>
</evidence>
<comment type="caution">
    <text evidence="4">The sequence shown here is derived from an EMBL/GenBank/DDBJ whole genome shotgun (WGS) entry which is preliminary data.</text>
</comment>
<dbReference type="FunFam" id="3.40.50.720:FF:000084">
    <property type="entry name" value="Short-chain dehydrogenase reductase"/>
    <property type="match status" value="1"/>
</dbReference>
<keyword evidence="5" id="KW-1185">Reference proteome</keyword>
<proteinExistence type="inferred from homology"/>
<dbReference type="Proteomes" id="UP001172673">
    <property type="component" value="Unassembled WGS sequence"/>
</dbReference>
<evidence type="ECO:0000256" key="2">
    <source>
        <dbReference type="ARBA" id="ARBA00022857"/>
    </source>
</evidence>
<name>A0AA38XM02_9EURO</name>
<dbReference type="PANTHER" id="PTHR42760:SF115">
    <property type="entry name" value="3-OXOACYL-[ACYL-CARRIER-PROTEIN] REDUCTASE FABG"/>
    <property type="match status" value="1"/>
</dbReference>
<dbReference type="EMBL" id="JAPDRK010000002">
    <property type="protein sequence ID" value="KAJ9615906.1"/>
    <property type="molecule type" value="Genomic_DNA"/>
</dbReference>
<dbReference type="SUPFAM" id="SSF51735">
    <property type="entry name" value="NAD(P)-binding Rossmann-fold domains"/>
    <property type="match status" value="1"/>
</dbReference>
<dbReference type="AlphaFoldDB" id="A0AA38XM02"/>
<comment type="similarity">
    <text evidence="1">Belongs to the short-chain dehydrogenases/reductases (SDR) family.</text>
</comment>
<protein>
    <submittedName>
        <fullName evidence="4">Uncharacterized protein</fullName>
    </submittedName>
</protein>
<evidence type="ECO:0000256" key="3">
    <source>
        <dbReference type="ARBA" id="ARBA00023002"/>
    </source>
</evidence>
<keyword evidence="3" id="KW-0560">Oxidoreductase</keyword>
<dbReference type="PANTHER" id="PTHR42760">
    <property type="entry name" value="SHORT-CHAIN DEHYDROGENASES/REDUCTASES FAMILY MEMBER"/>
    <property type="match status" value="1"/>
</dbReference>
<dbReference type="PRINTS" id="PR00081">
    <property type="entry name" value="GDHRDH"/>
</dbReference>
<keyword evidence="2" id="KW-0521">NADP</keyword>
<dbReference type="InterPro" id="IPR002347">
    <property type="entry name" value="SDR_fam"/>
</dbReference>
<sequence>MEQFSLKDRNVLVTGGNQGIGLALASGLARLGANVIVFDISPQSAEFEQISKLCDVRTAYRKVDVSSVSALKASFEDTVKPFCGDGGLDVCIAAAGINLLKDFHETEEQDFDRVLNVNVKGVYFTCQQAVHTMTSPEIDRKVGPSEKANKSIIVIASTAAYVATRTHNSSAYALSKSAVRGMVPELAKELGPLGIRVNSISPGYTLTNMTSGYPDIVKQWQNDTMLGVIGVPEDYVGAAVYLASSASNYVTGQDFLIDGGMTRW</sequence>